<dbReference type="InterPro" id="IPR000330">
    <property type="entry name" value="SNF2_N"/>
</dbReference>
<dbReference type="Pfam" id="PF00271">
    <property type="entry name" value="Helicase_C"/>
    <property type="match status" value="1"/>
</dbReference>
<evidence type="ECO:0000259" key="4">
    <source>
        <dbReference type="PROSITE" id="PS51194"/>
    </source>
</evidence>
<dbReference type="CDD" id="cd18793">
    <property type="entry name" value="SF2_C_SNF"/>
    <property type="match status" value="1"/>
</dbReference>
<feature type="domain" description="Helicase ATP-binding" evidence="3">
    <location>
        <begin position="128"/>
        <end position="285"/>
    </location>
</feature>
<dbReference type="InterPro" id="IPR038718">
    <property type="entry name" value="SNF2-like_sf"/>
</dbReference>
<feature type="domain" description="Helicase C-terminal" evidence="4">
    <location>
        <begin position="394"/>
        <end position="547"/>
    </location>
</feature>
<keyword evidence="1" id="KW-0378">Hydrolase</keyword>
<dbReference type="InterPro" id="IPR001650">
    <property type="entry name" value="Helicase_C-like"/>
</dbReference>
<dbReference type="AlphaFoldDB" id="A0A336K7I3"/>
<dbReference type="GO" id="GO:0005524">
    <property type="term" value="F:ATP binding"/>
    <property type="evidence" value="ECO:0007669"/>
    <property type="project" value="InterPro"/>
</dbReference>
<sequence>MASHNIIIDKNLGGKTYASFEFETFDTISMTLTKNYREVINFLHTIEYLKYDEEKECWMLPYEHYRNILSKLKEIRNVAIDAQTDMLPLFVIKAIRSPSDPIPNIDLCDSLGPLLYYQLKEHQIAAVLWGISKNGRCLIADEMGLGKTYEAIALAYYYKNDWPLLIVTTATMMKFWVDKIHDLLPEIDRNSVVCITSSNQTVNNSVKIIVTSYKMATRTVDFLIERRFNTIILDESHHVKTYNTERSRAVQDICKDSKRVILLSGTPALSRPKELYVQLSLIDPGFATFKEYSMRYCNAYGNEYGWNALGDSNLTELHLLLHKKFMIRRTKAQEVQGLPNKIRKYISLDTNMNDKVRGDMEFWNGQYLKYGKSDVFFSYYADTAEIKINAVCSYIKNMINETSEKFVVFAHHQIMLDAISNLLDDLNVEHVKICGQTSLGLRDDLVNRFQNDDDCKVAVLSFVTTSAGLTLTAAKMVIFAELTYTPGDMEQAESRVHRMGQTDDVTVKYLVAKGTADDNLWQMIVNKQQVLNAVGLIESDIAAASYSSYHPPENMADDENDSESNSENYSEIDSENNSAYGSDSDTENVSESDSGRDSNRDSDNEDNIRPVRRVTNKIISDDEESSDDAIISPQKYKRIRALSDSSDDEVLALKKGKILKPISSDIQIDEPLNDSTIGSDGDCQNEDQTAPHLSRLVVNLDDENI</sequence>
<accession>A0A336K7I3</accession>
<dbReference type="CDD" id="cd18010">
    <property type="entry name" value="DEXHc_HARP_SMARCAL1"/>
    <property type="match status" value="1"/>
</dbReference>
<evidence type="ECO:0000313" key="6">
    <source>
        <dbReference type="EMBL" id="SSX20999.1"/>
    </source>
</evidence>
<feature type="compositionally biased region" description="Basic and acidic residues" evidence="2">
    <location>
        <begin position="593"/>
        <end position="609"/>
    </location>
</feature>
<protein>
    <submittedName>
        <fullName evidence="5">CSON003224 protein</fullName>
    </submittedName>
</protein>
<dbReference type="PROSITE" id="PS51194">
    <property type="entry name" value="HELICASE_CTER"/>
    <property type="match status" value="1"/>
</dbReference>
<dbReference type="InterPro" id="IPR049730">
    <property type="entry name" value="SNF2/RAD54-like_C"/>
</dbReference>
<dbReference type="PANTHER" id="PTHR45766">
    <property type="entry name" value="DNA ANNEALING HELICASE AND ENDONUCLEASE ZRANB3 FAMILY MEMBER"/>
    <property type="match status" value="1"/>
</dbReference>
<dbReference type="VEuPathDB" id="VectorBase:CSON003224"/>
<evidence type="ECO:0000313" key="5">
    <source>
        <dbReference type="EMBL" id="SSX00619.1"/>
    </source>
</evidence>
<feature type="region of interest" description="Disordered" evidence="2">
    <location>
        <begin position="548"/>
        <end position="627"/>
    </location>
</feature>
<dbReference type="EMBL" id="UFQT01000156">
    <property type="protein sequence ID" value="SSX20999.1"/>
    <property type="molecule type" value="Genomic_DNA"/>
</dbReference>
<dbReference type="Gene3D" id="3.40.50.10810">
    <property type="entry name" value="Tandem AAA-ATPase domain"/>
    <property type="match status" value="1"/>
</dbReference>
<feature type="compositionally biased region" description="Acidic residues" evidence="2">
    <location>
        <begin position="555"/>
        <end position="574"/>
    </location>
</feature>
<dbReference type="PANTHER" id="PTHR45766:SF6">
    <property type="entry name" value="SWI_SNF-RELATED MATRIX-ASSOCIATED ACTIN-DEPENDENT REGULATOR OF CHROMATIN SUBFAMILY A-LIKE PROTEIN 1"/>
    <property type="match status" value="1"/>
</dbReference>
<evidence type="ECO:0000256" key="1">
    <source>
        <dbReference type="ARBA" id="ARBA00022801"/>
    </source>
</evidence>
<dbReference type="Pfam" id="PF00176">
    <property type="entry name" value="SNF2-rel_dom"/>
    <property type="match status" value="1"/>
</dbReference>
<name>A0A336K7I3_CULSO</name>
<dbReference type="SMART" id="SM00487">
    <property type="entry name" value="DEXDc"/>
    <property type="match status" value="1"/>
</dbReference>
<evidence type="ECO:0000256" key="2">
    <source>
        <dbReference type="SAM" id="MobiDB-lite"/>
    </source>
</evidence>
<dbReference type="SUPFAM" id="SSF52540">
    <property type="entry name" value="P-loop containing nucleoside triphosphate hydrolases"/>
    <property type="match status" value="2"/>
</dbReference>
<dbReference type="SMART" id="SM00490">
    <property type="entry name" value="HELICc"/>
    <property type="match status" value="1"/>
</dbReference>
<dbReference type="Gene3D" id="3.40.50.300">
    <property type="entry name" value="P-loop containing nucleotide triphosphate hydrolases"/>
    <property type="match status" value="1"/>
</dbReference>
<evidence type="ECO:0000259" key="3">
    <source>
        <dbReference type="PROSITE" id="PS51192"/>
    </source>
</evidence>
<reference evidence="5" key="1">
    <citation type="submission" date="2018-04" db="EMBL/GenBank/DDBJ databases">
        <authorList>
            <person name="Go L.Y."/>
            <person name="Mitchell J.A."/>
        </authorList>
    </citation>
    <scope>NUCLEOTIDE SEQUENCE</scope>
    <source>
        <tissue evidence="5">Whole organism</tissue>
    </source>
</reference>
<dbReference type="GO" id="GO:0043596">
    <property type="term" value="C:nuclear replication fork"/>
    <property type="evidence" value="ECO:0007669"/>
    <property type="project" value="TreeGrafter"/>
</dbReference>
<dbReference type="InterPro" id="IPR014001">
    <property type="entry name" value="Helicase_ATP-bd"/>
</dbReference>
<dbReference type="GO" id="GO:0006281">
    <property type="term" value="P:DNA repair"/>
    <property type="evidence" value="ECO:0007669"/>
    <property type="project" value="TreeGrafter"/>
</dbReference>
<dbReference type="GO" id="GO:0031297">
    <property type="term" value="P:replication fork processing"/>
    <property type="evidence" value="ECO:0007669"/>
    <property type="project" value="TreeGrafter"/>
</dbReference>
<dbReference type="EMBL" id="UFQS01000156">
    <property type="protein sequence ID" value="SSX00619.1"/>
    <property type="molecule type" value="Genomic_DNA"/>
</dbReference>
<reference evidence="6" key="2">
    <citation type="submission" date="2018-07" db="EMBL/GenBank/DDBJ databases">
        <authorList>
            <person name="Quirk P.G."/>
            <person name="Krulwich T.A."/>
        </authorList>
    </citation>
    <scope>NUCLEOTIDE SEQUENCE</scope>
</reference>
<feature type="region of interest" description="Disordered" evidence="2">
    <location>
        <begin position="670"/>
        <end position="705"/>
    </location>
</feature>
<gene>
    <name evidence="5" type="primary">CSON003224</name>
</gene>
<organism evidence="5">
    <name type="scientific">Culicoides sonorensis</name>
    <name type="common">Biting midge</name>
    <dbReference type="NCBI Taxonomy" id="179676"/>
    <lineage>
        <taxon>Eukaryota</taxon>
        <taxon>Metazoa</taxon>
        <taxon>Ecdysozoa</taxon>
        <taxon>Arthropoda</taxon>
        <taxon>Hexapoda</taxon>
        <taxon>Insecta</taxon>
        <taxon>Pterygota</taxon>
        <taxon>Neoptera</taxon>
        <taxon>Endopterygota</taxon>
        <taxon>Diptera</taxon>
        <taxon>Nematocera</taxon>
        <taxon>Chironomoidea</taxon>
        <taxon>Ceratopogonidae</taxon>
        <taxon>Ceratopogoninae</taxon>
        <taxon>Culicoides</taxon>
        <taxon>Monoculicoides</taxon>
    </lineage>
</organism>
<dbReference type="PROSITE" id="PS51192">
    <property type="entry name" value="HELICASE_ATP_BIND_1"/>
    <property type="match status" value="1"/>
</dbReference>
<proteinExistence type="predicted"/>
<dbReference type="InterPro" id="IPR027417">
    <property type="entry name" value="P-loop_NTPase"/>
</dbReference>
<dbReference type="GO" id="GO:0016787">
    <property type="term" value="F:hydrolase activity"/>
    <property type="evidence" value="ECO:0007669"/>
    <property type="project" value="UniProtKB-KW"/>
</dbReference>